<dbReference type="Proteomes" id="UP000676409">
    <property type="component" value="Chromosome"/>
</dbReference>
<dbReference type="InterPro" id="IPR051200">
    <property type="entry name" value="Host-pathogen_enzymatic-act"/>
</dbReference>
<feature type="signal peptide" evidence="1">
    <location>
        <begin position="1"/>
        <end position="26"/>
    </location>
</feature>
<accession>A0A975IW94</accession>
<keyword evidence="3" id="KW-1185">Reference proteome</keyword>
<dbReference type="SUPFAM" id="SSF51004">
    <property type="entry name" value="C-terminal (heme d1) domain of cytochrome cd1-nitrite reductase"/>
    <property type="match status" value="1"/>
</dbReference>
<gene>
    <name evidence="2" type="ORF">KCG34_06860</name>
</gene>
<protein>
    <recommendedName>
        <fullName evidence="4">YncE family protein</fullName>
    </recommendedName>
</protein>
<evidence type="ECO:0000313" key="2">
    <source>
        <dbReference type="EMBL" id="QUD89595.1"/>
    </source>
</evidence>
<dbReference type="Gene3D" id="2.130.10.10">
    <property type="entry name" value="YVTN repeat-like/Quinoprotein amine dehydrogenase"/>
    <property type="match status" value="2"/>
</dbReference>
<reference evidence="2" key="1">
    <citation type="submission" date="2021-04" db="EMBL/GenBank/DDBJ databases">
        <title>The complete genome sequence of Caulobacter sp. S6.</title>
        <authorList>
            <person name="Tang Y."/>
            <person name="Ouyang W."/>
            <person name="Liu Q."/>
            <person name="Huang B."/>
            <person name="Guo Z."/>
            <person name="Lei P."/>
        </authorList>
    </citation>
    <scope>NUCLEOTIDE SEQUENCE</scope>
    <source>
        <strain evidence="2">S6</strain>
    </source>
</reference>
<dbReference type="KEGG" id="caul:KCG34_06860"/>
<organism evidence="2 3">
    <name type="scientific">Phenylobacterium montanum</name>
    <dbReference type="NCBI Taxonomy" id="2823693"/>
    <lineage>
        <taxon>Bacteria</taxon>
        <taxon>Pseudomonadati</taxon>
        <taxon>Pseudomonadota</taxon>
        <taxon>Alphaproteobacteria</taxon>
        <taxon>Caulobacterales</taxon>
        <taxon>Caulobacteraceae</taxon>
        <taxon>Phenylobacterium</taxon>
    </lineage>
</organism>
<evidence type="ECO:0000313" key="3">
    <source>
        <dbReference type="Proteomes" id="UP000676409"/>
    </source>
</evidence>
<evidence type="ECO:0008006" key="4">
    <source>
        <dbReference type="Google" id="ProtNLM"/>
    </source>
</evidence>
<dbReference type="RefSeq" id="WP_211939647.1">
    <property type="nucleotide sequence ID" value="NZ_CP073078.1"/>
</dbReference>
<dbReference type="AlphaFoldDB" id="A0A975IW94"/>
<feature type="chain" id="PRO_5037584862" description="YncE family protein" evidence="1">
    <location>
        <begin position="27"/>
        <end position="353"/>
    </location>
</feature>
<dbReference type="InterPro" id="IPR011048">
    <property type="entry name" value="Haem_d1_sf"/>
</dbReference>
<evidence type="ECO:0000256" key="1">
    <source>
        <dbReference type="SAM" id="SignalP"/>
    </source>
</evidence>
<dbReference type="PANTHER" id="PTHR47197:SF3">
    <property type="entry name" value="DIHYDRO-HEME D1 DEHYDROGENASE"/>
    <property type="match status" value="1"/>
</dbReference>
<proteinExistence type="predicted"/>
<dbReference type="EMBL" id="CP073078">
    <property type="protein sequence ID" value="QUD89595.1"/>
    <property type="molecule type" value="Genomic_DNA"/>
</dbReference>
<name>A0A975IW94_9CAUL</name>
<sequence length="353" mass="38158">MRQDRRSAKVGVLAVIAASAALAAHAGPFYRLQSTVSFKSQSPGWDYLAFDAARSWLFIDRRADGVTVYDTQEGKVVGQIERSEGANATTLVPDVDRGYTTNGDGSTTVFQLSTLKTLDRMKLGPSADASFYEPATGQLAFMRGDDHEITFVDARSGAVTARTKTISDELEAAAADGQGHLFVAERDRAAVLRVDARRHRVLGEWKIANCKAPTGLTIDRANHRLFIGCRGDKPVLAVLSSQTGVEVATLPIGRGNDGVAYDPETRTVFTSNGLDANLVIFSQLGADRYALAQAVTTRPIARTMALDPKTKSVFLVTAEGVVDPAKPVNHEAGPFYPNRYFPDSFTLLTYAPR</sequence>
<keyword evidence="1" id="KW-0732">Signal</keyword>
<dbReference type="InterPro" id="IPR015943">
    <property type="entry name" value="WD40/YVTN_repeat-like_dom_sf"/>
</dbReference>
<dbReference type="PANTHER" id="PTHR47197">
    <property type="entry name" value="PROTEIN NIRF"/>
    <property type="match status" value="1"/>
</dbReference>